<name>A0A8I0GBL5_CITBR</name>
<protein>
    <submittedName>
        <fullName evidence="1">Uncharacterized protein</fullName>
    </submittedName>
</protein>
<dbReference type="Proteomes" id="UP000605024">
    <property type="component" value="Unassembled WGS sequence"/>
</dbReference>
<reference evidence="1" key="1">
    <citation type="submission" date="2020-09" db="EMBL/GenBank/DDBJ databases">
        <title>Characterization of IncC plasmids in Enterobacterales of food-producing animals originating from China.</title>
        <authorList>
            <person name="Zhang Y."/>
            <person name="Lei C.-W."/>
        </authorList>
    </citation>
    <scope>NUCLEOTIDE SEQUENCE</scope>
    <source>
        <strain evidence="1">CC1</strain>
    </source>
</reference>
<sequence length="340" mass="39267">MNVTSLRKIPFSEIELPHSVSRVRMMGLAPLDVGQKELSATEWFNKLVAMMNADLQLRMSTRAEITKQEGQKIQDGVPSGWEFEFEVTFDEQRWIFDKPTMAMRTQTWSFDWPELRGKEASFDLPDGLEWRTEHRYLGDFFQCRSITDCGWYPVYTDIPVAILKTKRVIFTVPEVVSQRKEFKWDIPEFYNEQVVWYVKIPQFKLIHSAATYAEESEKKAAELTTKISEGTKQDVAEIRSIYKDELLHAASAVASETREKMTKEYNVNLGLFNGAIEGMQAQIAALPETERVKYQESLNTWISNRQAFINQYLQFMQNIDAQIQVMVQKVLESLGAAAGL</sequence>
<dbReference type="EMBL" id="JACXSK010000048">
    <property type="protein sequence ID" value="MBD3126331.1"/>
    <property type="molecule type" value="Genomic_DNA"/>
</dbReference>
<evidence type="ECO:0000313" key="2">
    <source>
        <dbReference type="Proteomes" id="UP000605024"/>
    </source>
</evidence>
<gene>
    <name evidence="1" type="ORF">ID160_27210</name>
</gene>
<accession>A0A8I0GBL5</accession>
<evidence type="ECO:0000313" key="1">
    <source>
        <dbReference type="EMBL" id="MBD3126331.1"/>
    </source>
</evidence>
<organism evidence="1 2">
    <name type="scientific">Citrobacter braakii</name>
    <dbReference type="NCBI Taxonomy" id="57706"/>
    <lineage>
        <taxon>Bacteria</taxon>
        <taxon>Pseudomonadati</taxon>
        <taxon>Pseudomonadota</taxon>
        <taxon>Gammaproteobacteria</taxon>
        <taxon>Enterobacterales</taxon>
        <taxon>Enterobacteriaceae</taxon>
        <taxon>Citrobacter</taxon>
        <taxon>Citrobacter freundii complex</taxon>
    </lineage>
</organism>
<dbReference type="AlphaFoldDB" id="A0A8I0GBL5"/>
<comment type="caution">
    <text evidence="1">The sequence shown here is derived from an EMBL/GenBank/DDBJ whole genome shotgun (WGS) entry which is preliminary data.</text>
</comment>
<proteinExistence type="predicted"/>
<dbReference type="RefSeq" id="WP_159137378.1">
    <property type="nucleotide sequence ID" value="NZ_JACXSK010000048.1"/>
</dbReference>